<keyword evidence="4" id="KW-1185">Reference proteome</keyword>
<dbReference type="PANTHER" id="PTHR11567:SF110">
    <property type="entry name" value="2-PHOSPHOXYLOSE PHOSPHATASE 1"/>
    <property type="match status" value="1"/>
</dbReference>
<comment type="similarity">
    <text evidence="1">Belongs to the histidine acid phosphatase family.</text>
</comment>
<feature type="non-terminal residue" evidence="3">
    <location>
        <position position="1"/>
    </location>
</feature>
<proteinExistence type="inferred from homology"/>
<dbReference type="Gene3D" id="3.40.50.1240">
    <property type="entry name" value="Phosphoglycerate mutase-like"/>
    <property type="match status" value="1"/>
</dbReference>
<gene>
    <name evidence="3" type="ORF">BGW38_000379</name>
</gene>
<comment type="caution">
    <text evidence="3">The sequence shown here is derived from an EMBL/GenBank/DDBJ whole genome shotgun (WGS) entry which is preliminary data.</text>
</comment>
<dbReference type="AlphaFoldDB" id="A0A9P6KIX8"/>
<reference evidence="3" key="1">
    <citation type="journal article" date="2020" name="Fungal Divers.">
        <title>Resolving the Mortierellaceae phylogeny through synthesis of multi-gene phylogenetics and phylogenomics.</title>
        <authorList>
            <person name="Vandepol N."/>
            <person name="Liber J."/>
            <person name="Desiro A."/>
            <person name="Na H."/>
            <person name="Kennedy M."/>
            <person name="Barry K."/>
            <person name="Grigoriev I.V."/>
            <person name="Miller A.N."/>
            <person name="O'Donnell K."/>
            <person name="Stajich J.E."/>
            <person name="Bonito G."/>
        </authorList>
    </citation>
    <scope>NUCLEOTIDE SEQUENCE</scope>
    <source>
        <strain evidence="3">KOD1015</strain>
    </source>
</reference>
<dbReference type="EMBL" id="JAABOA010000011">
    <property type="protein sequence ID" value="KAF9586646.1"/>
    <property type="molecule type" value="Genomic_DNA"/>
</dbReference>
<dbReference type="InterPro" id="IPR050645">
    <property type="entry name" value="Histidine_acid_phosphatase"/>
</dbReference>
<organism evidence="3 4">
    <name type="scientific">Lunasporangiospora selenospora</name>
    <dbReference type="NCBI Taxonomy" id="979761"/>
    <lineage>
        <taxon>Eukaryota</taxon>
        <taxon>Fungi</taxon>
        <taxon>Fungi incertae sedis</taxon>
        <taxon>Mucoromycota</taxon>
        <taxon>Mortierellomycotina</taxon>
        <taxon>Mortierellomycetes</taxon>
        <taxon>Mortierellales</taxon>
        <taxon>Mortierellaceae</taxon>
        <taxon>Lunasporangiospora</taxon>
    </lineage>
</organism>
<accession>A0A9P6KIX8</accession>
<keyword evidence="2" id="KW-0378">Hydrolase</keyword>
<dbReference type="Pfam" id="PF00328">
    <property type="entry name" value="His_Phos_2"/>
    <property type="match status" value="1"/>
</dbReference>
<dbReference type="GO" id="GO:0016791">
    <property type="term" value="F:phosphatase activity"/>
    <property type="evidence" value="ECO:0007669"/>
    <property type="project" value="TreeGrafter"/>
</dbReference>
<evidence type="ECO:0000313" key="3">
    <source>
        <dbReference type="EMBL" id="KAF9586646.1"/>
    </source>
</evidence>
<name>A0A9P6KIX8_9FUNG</name>
<dbReference type="InterPro" id="IPR000560">
    <property type="entry name" value="His_Pase_clade-2"/>
</dbReference>
<dbReference type="PANTHER" id="PTHR11567">
    <property type="entry name" value="ACID PHOSPHATASE-RELATED"/>
    <property type="match status" value="1"/>
</dbReference>
<protein>
    <submittedName>
        <fullName evidence="3">Uncharacterized protein</fullName>
    </submittedName>
</protein>
<dbReference type="InterPro" id="IPR029033">
    <property type="entry name" value="His_PPase_superfam"/>
</dbReference>
<dbReference type="Proteomes" id="UP000780801">
    <property type="component" value="Unassembled WGS sequence"/>
</dbReference>
<dbReference type="OrthoDB" id="10257284at2759"/>
<evidence type="ECO:0000256" key="1">
    <source>
        <dbReference type="ARBA" id="ARBA00005375"/>
    </source>
</evidence>
<dbReference type="SUPFAM" id="SSF53254">
    <property type="entry name" value="Phosphoglycerate mutase-like"/>
    <property type="match status" value="1"/>
</dbReference>
<sequence length="349" mass="39351">NVYASGLYWRGNCEVGQLTNRGVAQTRQLGKDLRSVYVDQLRFLSSALDPKDLYLRNTYIWRTRESIEGFLDGLYPASYRRQRSSKKGHHDDQAWVLTLNTYPQAIETLILNPTACPKLGLLYKEFFKTPRYAEFIRSNYALMVKVNKVLGVDSNPAYNTTINGDTVMPRYCNGLPLGCSPLDPKLCLSNKEVVKAIKEGTFMYSGVFREDQYSAAEEVKRLAVGPILKTLSSSIRVSAQSKGRGQMNSAGKRFEIYSAHDQSLDQILAVIATPETPWPAYASSLIIEVWKKPSTKNTHERFVRVLYEGKVVPANQKLGCTLDACPLENFLQFIESYIPKDMAAACRPF</sequence>
<evidence type="ECO:0000313" key="4">
    <source>
        <dbReference type="Proteomes" id="UP000780801"/>
    </source>
</evidence>
<evidence type="ECO:0000256" key="2">
    <source>
        <dbReference type="ARBA" id="ARBA00022801"/>
    </source>
</evidence>